<feature type="compositionally biased region" description="Acidic residues" evidence="1">
    <location>
        <begin position="924"/>
        <end position="933"/>
    </location>
</feature>
<evidence type="ECO:0000313" key="3">
    <source>
        <dbReference type="EMBL" id="KAK4457144.1"/>
    </source>
</evidence>
<accession>A0AAV9H803</accession>
<comment type="caution">
    <text evidence="3">The sequence shown here is derived from an EMBL/GenBank/DDBJ whole genome shotgun (WGS) entry which is preliminary data.</text>
</comment>
<feature type="compositionally biased region" description="Acidic residues" evidence="1">
    <location>
        <begin position="661"/>
        <end position="671"/>
    </location>
</feature>
<reference evidence="3" key="2">
    <citation type="submission" date="2023-06" db="EMBL/GenBank/DDBJ databases">
        <authorList>
            <consortium name="Lawrence Berkeley National Laboratory"/>
            <person name="Mondo S.J."/>
            <person name="Hensen N."/>
            <person name="Bonometti L."/>
            <person name="Westerberg I."/>
            <person name="Brannstrom I.O."/>
            <person name="Guillou S."/>
            <person name="Cros-Aarteil S."/>
            <person name="Calhoun S."/>
            <person name="Haridas S."/>
            <person name="Kuo A."/>
            <person name="Pangilinan J."/>
            <person name="Riley R."/>
            <person name="Labutti K."/>
            <person name="Andreopoulos B."/>
            <person name="Lipzen A."/>
            <person name="Chen C."/>
            <person name="Yanf M."/>
            <person name="Daum C."/>
            <person name="Ng V."/>
            <person name="Clum A."/>
            <person name="Steindorff A."/>
            <person name="Ohm R."/>
            <person name="Martin F."/>
            <person name="Silar P."/>
            <person name="Natvig D."/>
            <person name="Lalanne C."/>
            <person name="Gautier V."/>
            <person name="Ament-Velasquez S.L."/>
            <person name="Kruys A."/>
            <person name="Hutchinson M.I."/>
            <person name="Powell A.J."/>
            <person name="Barry K."/>
            <person name="Miller A.N."/>
            <person name="Grigoriev I.V."/>
            <person name="Debuchy R."/>
            <person name="Gladieux P."/>
            <person name="Thoren M.H."/>
            <person name="Johannesson H."/>
        </authorList>
    </citation>
    <scope>NUCLEOTIDE SEQUENCE</scope>
    <source>
        <strain evidence="3">PSN324</strain>
    </source>
</reference>
<evidence type="ECO:0000313" key="4">
    <source>
        <dbReference type="Proteomes" id="UP001321749"/>
    </source>
</evidence>
<feature type="compositionally biased region" description="Acidic residues" evidence="1">
    <location>
        <begin position="791"/>
        <end position="807"/>
    </location>
</feature>
<feature type="compositionally biased region" description="Low complexity" evidence="1">
    <location>
        <begin position="672"/>
        <end position="681"/>
    </location>
</feature>
<feature type="compositionally biased region" description="Basic and acidic residues" evidence="1">
    <location>
        <begin position="815"/>
        <end position="852"/>
    </location>
</feature>
<dbReference type="CDD" id="cd07566">
    <property type="entry name" value="ScNTA1_like"/>
    <property type="match status" value="1"/>
</dbReference>
<feature type="region of interest" description="Disordered" evidence="1">
    <location>
        <begin position="500"/>
        <end position="567"/>
    </location>
</feature>
<feature type="domain" description="CN hydrolase" evidence="2">
    <location>
        <begin position="2"/>
        <end position="128"/>
    </location>
</feature>
<reference evidence="3" key="1">
    <citation type="journal article" date="2023" name="Mol. Phylogenet. Evol.">
        <title>Genome-scale phylogeny and comparative genomics of the fungal order Sordariales.</title>
        <authorList>
            <person name="Hensen N."/>
            <person name="Bonometti L."/>
            <person name="Westerberg I."/>
            <person name="Brannstrom I.O."/>
            <person name="Guillou S."/>
            <person name="Cros-Aarteil S."/>
            <person name="Calhoun S."/>
            <person name="Haridas S."/>
            <person name="Kuo A."/>
            <person name="Mondo S."/>
            <person name="Pangilinan J."/>
            <person name="Riley R."/>
            <person name="LaButti K."/>
            <person name="Andreopoulos B."/>
            <person name="Lipzen A."/>
            <person name="Chen C."/>
            <person name="Yan M."/>
            <person name="Daum C."/>
            <person name="Ng V."/>
            <person name="Clum A."/>
            <person name="Steindorff A."/>
            <person name="Ohm R.A."/>
            <person name="Martin F."/>
            <person name="Silar P."/>
            <person name="Natvig D.O."/>
            <person name="Lalanne C."/>
            <person name="Gautier V."/>
            <person name="Ament-Velasquez S.L."/>
            <person name="Kruys A."/>
            <person name="Hutchinson M.I."/>
            <person name="Powell A.J."/>
            <person name="Barry K."/>
            <person name="Miller A.N."/>
            <person name="Grigoriev I.V."/>
            <person name="Debuchy R."/>
            <person name="Gladieux P."/>
            <person name="Hiltunen Thoren M."/>
            <person name="Johannesson H."/>
        </authorList>
    </citation>
    <scope>NUCLEOTIDE SEQUENCE</scope>
    <source>
        <strain evidence="3">PSN324</strain>
    </source>
</reference>
<feature type="compositionally biased region" description="Acidic residues" evidence="1">
    <location>
        <begin position="554"/>
        <end position="565"/>
    </location>
</feature>
<feature type="compositionally biased region" description="Polar residues" evidence="1">
    <location>
        <begin position="363"/>
        <end position="378"/>
    </location>
</feature>
<dbReference type="AlphaFoldDB" id="A0AAV9H803"/>
<sequence>MKIACLQFAPQVGDVDNNLNLADALLNSAKEEDLDGLDLLVLPELAFTGYNFKSLQHILPFLEDEGTGITSLWARTIALKHDCAVIAGYPERVDMGNSWPTSPEYYNSALVVDREGDAVGNYRKSFLYFTDEAWALEGKDGFFAADVSCLGTVAMGICTDINPYKLETPWDAFEFGFHVMEVQANVVVLSMAWQTHQHPSEFNLQAKEPDIETLVYWVQRLEPLVTSGREDEVIVIFCNRTGAEDEVTYTGTSAVLGVKAGNVFIYGILGRGESGLLLVDTSQPPISRLTEQPNVEAEKQNVVEEEEEAVTSFKDVAADNKPLSPEASPVKPARETLTLELPNPQIKVTHPTPLSPKLPWLASDTNAQSPTNPRSPTKLQIPVVKSRTVVGEFTLIDSALADNVIIESPNSSRSPSPVDSMRHTRPPMPTTPAWRFRDKQSPSPWHFNSGSHSAVFGGGACMTPITPFEVEDLWNSTPIDPKPPNWYWRHEQTLTAVNESIQEEEEPEESPKASTPPPDTHKESAPEPGPILQARPLDLRQPRTPLPSYHSADLEDATPIDEEPPDWYWKHEPTLAVVNESLEDEPEHSIAEDSEYISTPINQEPPEWYWKHEPTLAVVNESLEDEPEHSIAEDPEYISTPINQEPPEWYWKHEPSLSALQEDEEEEEEPESSYTTSSASQLHTKFLATDSKPQAPSQFQQTSPEWQPQPEQEWQSLSSVLSELKIHPNSSLNARSRSPAAANNRPGSPKSRNASRHAVGQRSQSPALQLGRTQHCRPPSRLRHAISATENFDDDVEIGDDDAEPEPEAGSQREIQSEPEQRGRTGRLRTERSRSRVYELSRGRQTAREGSVERSGSVGRSRLRYQPVAREEEDEATAAATSKGYQRQFNADAGGPRESVTSLDQDDDKPWRGLTDHWEGGHGEEEDEEEETEREPHSTLVSKVGVASSSVSVSTLGDSIPSPDTPEYVGSMINFSSLGGDNFGRRQLLAEEKPRVVVVEEQVIGIGVGGGGGGTELNAAASLINEEWGRRRREEAVKRGAGA</sequence>
<proteinExistence type="predicted"/>
<organism evidence="3 4">
    <name type="scientific">Cladorrhinum samala</name>
    <dbReference type="NCBI Taxonomy" id="585594"/>
    <lineage>
        <taxon>Eukaryota</taxon>
        <taxon>Fungi</taxon>
        <taxon>Dikarya</taxon>
        <taxon>Ascomycota</taxon>
        <taxon>Pezizomycotina</taxon>
        <taxon>Sordariomycetes</taxon>
        <taxon>Sordariomycetidae</taxon>
        <taxon>Sordariales</taxon>
        <taxon>Podosporaceae</taxon>
        <taxon>Cladorrhinum</taxon>
    </lineage>
</organism>
<protein>
    <recommendedName>
        <fullName evidence="2">CN hydrolase domain-containing protein</fullName>
    </recommendedName>
</protein>
<feature type="region of interest" description="Disordered" evidence="1">
    <location>
        <begin position="623"/>
        <end position="946"/>
    </location>
</feature>
<keyword evidence="4" id="KW-1185">Reference proteome</keyword>
<feature type="region of interest" description="Disordered" evidence="1">
    <location>
        <begin position="407"/>
        <end position="427"/>
    </location>
</feature>
<dbReference type="SUPFAM" id="SSF56317">
    <property type="entry name" value="Carbon-nitrogen hydrolase"/>
    <property type="match status" value="1"/>
</dbReference>
<name>A0AAV9H803_9PEZI</name>
<feature type="compositionally biased region" description="Polar residues" evidence="1">
    <location>
        <begin position="408"/>
        <end position="417"/>
    </location>
</feature>
<dbReference type="Gene3D" id="3.60.110.10">
    <property type="entry name" value="Carbon-nitrogen hydrolase"/>
    <property type="match status" value="1"/>
</dbReference>
<dbReference type="PANTHER" id="PTHR11750">
    <property type="entry name" value="PROTEIN N-TERMINAL AMIDASE"/>
    <property type="match status" value="1"/>
</dbReference>
<evidence type="ECO:0000256" key="1">
    <source>
        <dbReference type="SAM" id="MobiDB-lite"/>
    </source>
</evidence>
<dbReference type="GO" id="GO:0070773">
    <property type="term" value="F:protein-N-terminal glutamine amidohydrolase activity"/>
    <property type="evidence" value="ECO:0007669"/>
    <property type="project" value="InterPro"/>
</dbReference>
<feature type="compositionally biased region" description="Basic and acidic residues" evidence="1">
    <location>
        <begin position="908"/>
        <end position="923"/>
    </location>
</feature>
<dbReference type="PANTHER" id="PTHR11750:SF26">
    <property type="entry name" value="PROTEIN N-TERMINAL AMIDASE"/>
    <property type="match status" value="1"/>
</dbReference>
<evidence type="ECO:0000259" key="2">
    <source>
        <dbReference type="Pfam" id="PF00795"/>
    </source>
</evidence>
<feature type="compositionally biased region" description="Basic residues" evidence="1">
    <location>
        <begin position="774"/>
        <end position="784"/>
    </location>
</feature>
<dbReference type="Pfam" id="PF00795">
    <property type="entry name" value="CN_hydrolase"/>
    <property type="match status" value="1"/>
</dbReference>
<dbReference type="InterPro" id="IPR039703">
    <property type="entry name" value="Nta1"/>
</dbReference>
<gene>
    <name evidence="3" type="ORF">QBC42DRAFT_291867</name>
</gene>
<feature type="compositionally biased region" description="Low complexity" evidence="1">
    <location>
        <begin position="700"/>
        <end position="719"/>
    </location>
</feature>
<dbReference type="GO" id="GO:0008418">
    <property type="term" value="F:protein-N-terminal asparagine amidohydrolase activity"/>
    <property type="evidence" value="ECO:0007669"/>
    <property type="project" value="InterPro"/>
</dbReference>
<feature type="compositionally biased region" description="Low complexity" evidence="1">
    <location>
        <begin position="728"/>
        <end position="746"/>
    </location>
</feature>
<dbReference type="InterPro" id="IPR036526">
    <property type="entry name" value="C-N_Hydrolase_sf"/>
</dbReference>
<dbReference type="Proteomes" id="UP001321749">
    <property type="component" value="Unassembled WGS sequence"/>
</dbReference>
<dbReference type="InterPro" id="IPR003010">
    <property type="entry name" value="C-N_Hydrolase"/>
</dbReference>
<feature type="region of interest" description="Disordered" evidence="1">
    <location>
        <begin position="345"/>
        <end position="378"/>
    </location>
</feature>
<dbReference type="EMBL" id="MU865134">
    <property type="protein sequence ID" value="KAK4457144.1"/>
    <property type="molecule type" value="Genomic_DNA"/>
</dbReference>
<dbReference type="GO" id="GO:0030163">
    <property type="term" value="P:protein catabolic process"/>
    <property type="evidence" value="ECO:0007669"/>
    <property type="project" value="TreeGrafter"/>
</dbReference>